<dbReference type="OrthoDB" id="1722540at2"/>
<proteinExistence type="predicted"/>
<name>A0A4V1QVB8_9FIRM</name>
<dbReference type="InterPro" id="IPR043740">
    <property type="entry name" value="DUF5685"/>
</dbReference>
<reference evidence="1 2" key="1">
    <citation type="journal article" date="2019" name="Gut">
        <title>Antibiotics-induced monodominance of a novel gut bacterial order.</title>
        <authorList>
            <person name="Hildebrand F."/>
            <person name="Moitinho-Silva L."/>
            <person name="Blasche S."/>
            <person name="Jahn M.T."/>
            <person name="Gossmann T.I."/>
            <person name="Heuerta-Cepas J."/>
            <person name="Hercog R."/>
            <person name="Luetge M."/>
            <person name="Bahram M."/>
            <person name="Pryszlak A."/>
            <person name="Alves R.J."/>
            <person name="Waszak S.M."/>
            <person name="Zhu A."/>
            <person name="Ye L."/>
            <person name="Costea P.I."/>
            <person name="Aalvink S."/>
            <person name="Belzer C."/>
            <person name="Forslund S.K."/>
            <person name="Sunagawa S."/>
            <person name="Hentschel U."/>
            <person name="Merten C."/>
            <person name="Patil K.R."/>
            <person name="Benes V."/>
            <person name="Bork P."/>
        </authorList>
    </citation>
    <scope>NUCLEOTIDE SEQUENCE [LARGE SCALE GENOMIC DNA]</scope>
    <source>
        <strain evidence="1 2">HDS1380</strain>
    </source>
</reference>
<keyword evidence="2" id="KW-1185">Reference proteome</keyword>
<evidence type="ECO:0000313" key="2">
    <source>
        <dbReference type="Proteomes" id="UP000291269"/>
    </source>
</evidence>
<protein>
    <submittedName>
        <fullName evidence="1">Uncharacterized protein</fullName>
    </submittedName>
</protein>
<gene>
    <name evidence="1" type="ORF">ESZ91_06855</name>
</gene>
<dbReference type="Proteomes" id="UP000291269">
    <property type="component" value="Unassembled WGS sequence"/>
</dbReference>
<dbReference type="AlphaFoldDB" id="A0A4V1QVB8"/>
<organism evidence="1 2">
    <name type="scientific">Candidatus Borkfalkia ceftriaxoniphila</name>
    <dbReference type="NCBI Taxonomy" id="2508949"/>
    <lineage>
        <taxon>Bacteria</taxon>
        <taxon>Bacillati</taxon>
        <taxon>Bacillota</taxon>
        <taxon>Clostridia</taxon>
        <taxon>Christensenellales</taxon>
        <taxon>Christensenellaceae</taxon>
        <taxon>Candidatus Borkfalkia</taxon>
    </lineage>
</organism>
<sequence>MFGYIQPDMPYLYGKDATLYKAMYCGLCKSIGASCGQRARFALSFDMTFLSALLHNIMNTDVHIEKAHCVLHPIVKRPVAGDDAITRAVACLNTAFTYYKLSDDVADEHKGKIKRAFFAKGFRKSKNEHPEIARIIQRRMEELWKLEKENADSLDRAADPFGMMIADLSDYVLKEFATEYTRRLCYSIGKWVYLIDALDDYEKDIKKKNYNPFFAAFGEGSKCEMLAAHGEEVNFVFQSVFAENAECLRNIRFHFNHDLTDNIILRGIPATTKRILAGKCACKTKSELKKVRA</sequence>
<dbReference type="RefSeq" id="WP_129225473.1">
    <property type="nucleotide sequence ID" value="NZ_SDOZ01000002.1"/>
</dbReference>
<comment type="caution">
    <text evidence="1">The sequence shown here is derived from an EMBL/GenBank/DDBJ whole genome shotgun (WGS) entry which is preliminary data.</text>
</comment>
<accession>A0A4V1QVB8</accession>
<dbReference type="EMBL" id="SDOZ01000002">
    <property type="protein sequence ID" value="RXZ62106.1"/>
    <property type="molecule type" value="Genomic_DNA"/>
</dbReference>
<dbReference type="Pfam" id="PF18937">
    <property type="entry name" value="DUF5685"/>
    <property type="match status" value="1"/>
</dbReference>
<evidence type="ECO:0000313" key="1">
    <source>
        <dbReference type="EMBL" id="RXZ62106.1"/>
    </source>
</evidence>